<dbReference type="AlphaFoldDB" id="E4NNI9"/>
<evidence type="ECO:0000256" key="1">
    <source>
        <dbReference type="SAM" id="MobiDB-lite"/>
    </source>
</evidence>
<evidence type="ECO:0000259" key="3">
    <source>
        <dbReference type="Pfam" id="PF14410"/>
    </source>
</evidence>
<dbReference type="Proteomes" id="UP000006663">
    <property type="component" value="Chromosome"/>
</dbReference>
<dbReference type="STRING" id="469382.Hbor_07450"/>
<dbReference type="Pfam" id="PF13699">
    <property type="entry name" value="eCIS_core"/>
    <property type="match status" value="1"/>
</dbReference>
<dbReference type="PATRIC" id="fig|469382.19.peg.1737"/>
<name>E4NNI9_HALBP</name>
<dbReference type="EMBL" id="AOHT01000032">
    <property type="protein sequence ID" value="ELY27667.1"/>
    <property type="molecule type" value="Genomic_DNA"/>
</dbReference>
<dbReference type="KEGG" id="hbo:Hbor_07450"/>
<dbReference type="OrthoDB" id="186293at2157"/>
<dbReference type="InterPro" id="IPR025295">
    <property type="entry name" value="eCIS_core_dom"/>
</dbReference>
<proteinExistence type="predicted"/>
<dbReference type="Pfam" id="PF14410">
    <property type="entry name" value="GH-E"/>
    <property type="match status" value="1"/>
</dbReference>
<dbReference type="InterPro" id="IPR026835">
    <property type="entry name" value="YqcG_C"/>
</dbReference>
<evidence type="ECO:0000313" key="7">
    <source>
        <dbReference type="Proteomes" id="UP000011585"/>
    </source>
</evidence>
<evidence type="ECO:0000313" key="6">
    <source>
        <dbReference type="Proteomes" id="UP000006663"/>
    </source>
</evidence>
<gene>
    <name evidence="4" type="ordered locus">Hbor_07450</name>
    <name evidence="5" type="ORF">C499_08857</name>
</gene>
<feature type="domain" description="eCIS core" evidence="2">
    <location>
        <begin position="146"/>
        <end position="223"/>
    </location>
</feature>
<dbReference type="eggNOG" id="arCOG10869">
    <property type="taxonomic scope" value="Archaea"/>
</dbReference>
<feature type="compositionally biased region" description="Basic and acidic residues" evidence="1">
    <location>
        <begin position="19"/>
        <end position="28"/>
    </location>
</feature>
<feature type="domain" description="Toxin YqcG C-terminal" evidence="3">
    <location>
        <begin position="324"/>
        <end position="399"/>
    </location>
</feature>
<organism evidence="4 6">
    <name type="scientific">Halogeometricum borinquense (strain ATCC 700274 / DSM 11551 / JCM 10706 / KCTC 4070 / PR3)</name>
    <dbReference type="NCBI Taxonomy" id="469382"/>
    <lineage>
        <taxon>Archaea</taxon>
        <taxon>Methanobacteriati</taxon>
        <taxon>Methanobacteriota</taxon>
        <taxon>Stenosarchaea group</taxon>
        <taxon>Halobacteria</taxon>
        <taxon>Halobacteriales</taxon>
        <taxon>Haloferacaceae</taxon>
        <taxon>Halogeometricum</taxon>
    </lineage>
</organism>
<reference evidence="5 7" key="2">
    <citation type="journal article" date="2014" name="PLoS Genet.">
        <title>Phylogenetically driven sequencing of extremely halophilic archaea reveals strategies for static and dynamic osmo-response.</title>
        <authorList>
            <person name="Becker E.A."/>
            <person name="Seitzer P.M."/>
            <person name="Tritt A."/>
            <person name="Larsen D."/>
            <person name="Krusor M."/>
            <person name="Yao A.I."/>
            <person name="Wu D."/>
            <person name="Madern D."/>
            <person name="Eisen J.A."/>
            <person name="Darling A.E."/>
            <person name="Facciotti M.T."/>
        </authorList>
    </citation>
    <scope>NUCLEOTIDE SEQUENCE [LARGE SCALE GENOMIC DNA]</scope>
    <source>
        <strain evidence="5 7">DSM 11551</strain>
    </source>
</reference>
<evidence type="ECO:0000259" key="2">
    <source>
        <dbReference type="Pfam" id="PF13699"/>
    </source>
</evidence>
<reference evidence="4 6" key="1">
    <citation type="journal article" date="2009" name="Stand. Genomic Sci.">
        <title>Complete genome sequence of Halogeometricum borinquense type strain (PR3).</title>
        <authorList>
            <person name="Malfatti S."/>
            <person name="Tindall B.J."/>
            <person name="Schneider S."/>
            <person name="Fahnrich R."/>
            <person name="Lapidus A."/>
            <person name="Labuttii K."/>
            <person name="Copeland A."/>
            <person name="Glavina Del Rio T."/>
            <person name="Nolan M."/>
            <person name="Chen F."/>
            <person name="Lucas S."/>
            <person name="Tice H."/>
            <person name="Cheng J.F."/>
            <person name="Bruce D."/>
            <person name="Goodwin L."/>
            <person name="Pitluck S."/>
            <person name="Anderson I."/>
            <person name="Pati A."/>
            <person name="Ivanova N."/>
            <person name="Mavromatis K."/>
            <person name="Chen A."/>
            <person name="Palaniappan K."/>
            <person name="D'haeseleer P."/>
            <person name="Goker M."/>
            <person name="Bristow J."/>
            <person name="Eisen J.A."/>
            <person name="Markowitz V."/>
            <person name="Hugenholtz P."/>
            <person name="Kyrpides N.C."/>
            <person name="Klenk H.P."/>
            <person name="Chain P."/>
        </authorList>
    </citation>
    <scope>NUCLEOTIDE SEQUENCE [LARGE SCALE GENOMIC DNA]</scope>
    <source>
        <strain evidence="6">ATCC 700274 / DSM 11551 / JCM 10706 / KCTC 4070 / PR3</strain>
        <strain evidence="4">PR 3</strain>
    </source>
</reference>
<dbReference type="HOGENOM" id="CLU_658256_0_0_2"/>
<dbReference type="RefSeq" id="WP_006055088.1">
    <property type="nucleotide sequence ID" value="NC_014729.1"/>
</dbReference>
<feature type="region of interest" description="Disordered" evidence="1">
    <location>
        <begin position="1"/>
        <end position="39"/>
    </location>
</feature>
<accession>E4NNI9</accession>
<evidence type="ECO:0000313" key="4">
    <source>
        <dbReference type="EMBL" id="ADQ66343.1"/>
    </source>
</evidence>
<evidence type="ECO:0000313" key="5">
    <source>
        <dbReference type="EMBL" id="ELY27667.1"/>
    </source>
</evidence>
<dbReference type="EMBL" id="CP001690">
    <property type="protein sequence ID" value="ADQ66343.1"/>
    <property type="molecule type" value="Genomic_DNA"/>
</dbReference>
<sequence length="418" mass="48353">MGFRSANEVQKKTQWSPSSERDRVDSSRRQRSGRLTAQGCEQRFGMDMYRNGLEVIVQRLVKQHGAGQVQQWADEGMTVDTMGKPRDMRAFRERQKQRPAEVPKDIERRNAKSVQRSRGAHHEASKSGNAQVPDSVRDVISSPGQQLDSSIQQAMEERMGESLDDVRIHTGSRAANACEDINARAFTVGNHVAFNHGEYDPSSTEGQHLLAHELAHVRQQTGGAVSMLPQEGKLEIDPDERLEREAEETAQRVMSGGKLGIYRMHKADVHIQRWRDQPRDNIGRFAEKDTEQYKQKKYSIDHRPPYAPGQVEEVWNRARSEGIDDKVRDPNTEEVLTWDKDRGRGEQWHMGHKKQREYRYLLEYYQQGIISEEEFVKEYQNPDHYQAEAPRENMGRRHEGVGRYWKQKWGDIEGEKHG</sequence>
<feature type="compositionally biased region" description="Basic and acidic residues" evidence="1">
    <location>
        <begin position="92"/>
        <end position="110"/>
    </location>
</feature>
<dbReference type="Proteomes" id="UP000011585">
    <property type="component" value="Unassembled WGS sequence"/>
</dbReference>
<protein>
    <submittedName>
        <fullName evidence="4">Uncharacterized protein</fullName>
    </submittedName>
</protein>
<feature type="region of interest" description="Disordered" evidence="1">
    <location>
        <begin position="92"/>
        <end position="149"/>
    </location>
</feature>
<keyword evidence="6" id="KW-1185">Reference proteome</keyword>
<dbReference type="GeneID" id="9992565"/>